<evidence type="ECO:0000256" key="9">
    <source>
        <dbReference type="ARBA" id="ARBA00023136"/>
    </source>
</evidence>
<keyword evidence="4" id="KW-0813">Transport</keyword>
<dbReference type="GO" id="GO:0005886">
    <property type="term" value="C:plasma membrane"/>
    <property type="evidence" value="ECO:0007669"/>
    <property type="project" value="UniProtKB-SubCell"/>
</dbReference>
<dbReference type="Pfam" id="PF01203">
    <property type="entry name" value="T2SSN"/>
    <property type="match status" value="1"/>
</dbReference>
<dbReference type="OrthoDB" id="6118198at2"/>
<evidence type="ECO:0000256" key="10">
    <source>
        <dbReference type="ARBA" id="ARBA00030772"/>
    </source>
</evidence>
<evidence type="ECO:0000256" key="1">
    <source>
        <dbReference type="ARBA" id="ARBA00004533"/>
    </source>
</evidence>
<keyword evidence="7" id="KW-0812">Transmembrane</keyword>
<evidence type="ECO:0000256" key="2">
    <source>
        <dbReference type="ARBA" id="ARBA00007208"/>
    </source>
</evidence>
<dbReference type="GO" id="GO:0015627">
    <property type="term" value="C:type II protein secretion system complex"/>
    <property type="evidence" value="ECO:0007669"/>
    <property type="project" value="InterPro"/>
</dbReference>
<evidence type="ECO:0000256" key="6">
    <source>
        <dbReference type="ARBA" id="ARBA00022519"/>
    </source>
</evidence>
<evidence type="ECO:0000313" key="11">
    <source>
        <dbReference type="EMBL" id="KIN10222.1"/>
    </source>
</evidence>
<organism evidence="11 12">
    <name type="scientific">Vibrio mytili</name>
    <dbReference type="NCBI Taxonomy" id="50718"/>
    <lineage>
        <taxon>Bacteria</taxon>
        <taxon>Pseudomonadati</taxon>
        <taxon>Pseudomonadota</taxon>
        <taxon>Gammaproteobacteria</taxon>
        <taxon>Vibrionales</taxon>
        <taxon>Vibrionaceae</taxon>
        <taxon>Vibrio</taxon>
    </lineage>
</organism>
<keyword evidence="12" id="KW-1185">Reference proteome</keyword>
<evidence type="ECO:0000256" key="7">
    <source>
        <dbReference type="ARBA" id="ARBA00022692"/>
    </source>
</evidence>
<dbReference type="GO" id="GO:0015628">
    <property type="term" value="P:protein secretion by the type II secretion system"/>
    <property type="evidence" value="ECO:0007669"/>
    <property type="project" value="InterPro"/>
</dbReference>
<dbReference type="EMBL" id="JXOK01000058">
    <property type="protein sequence ID" value="KIN10222.1"/>
    <property type="molecule type" value="Genomic_DNA"/>
</dbReference>
<evidence type="ECO:0000313" key="12">
    <source>
        <dbReference type="Proteomes" id="UP000031977"/>
    </source>
</evidence>
<proteinExistence type="inferred from homology"/>
<accession>A0A0C3I7E1</accession>
<evidence type="ECO:0000256" key="8">
    <source>
        <dbReference type="ARBA" id="ARBA00022927"/>
    </source>
</evidence>
<dbReference type="STRING" id="50718.SU60_15240"/>
<name>A0A0C3I7E1_9VIBR</name>
<comment type="caution">
    <text evidence="11">The sequence shown here is derived from an EMBL/GenBank/DDBJ whole genome shotgun (WGS) entry which is preliminary data.</text>
</comment>
<keyword evidence="5" id="KW-1003">Cell membrane</keyword>
<dbReference type="AlphaFoldDB" id="A0A0C3I7E1"/>
<comment type="similarity">
    <text evidence="2">Belongs to the GSP N family.</text>
</comment>
<keyword evidence="6" id="KW-0997">Cell inner membrane</keyword>
<protein>
    <recommendedName>
        <fullName evidence="3">Type II secretion system protein N</fullName>
    </recommendedName>
    <alternativeName>
        <fullName evidence="10">General secretion pathway protein N</fullName>
    </alternativeName>
</protein>
<evidence type="ECO:0000256" key="4">
    <source>
        <dbReference type="ARBA" id="ARBA00022448"/>
    </source>
</evidence>
<keyword evidence="9" id="KW-0472">Membrane</keyword>
<sequence>MKRAVLYTGIFVVFFSLSLVMGLPVSWALQQLPTVRGLDIQGAHGSIWQGDATNVRWQRQNLGELNWDFQWSSLFTGKAEFAVRFGRGSAMDVRGRGLVGYSLSDGPYAKNLVASIPAAKVFEQVQLPVPIDAEGQLELNIRHATYVAPWCGTGEGTLVWNASRLQSPMGELDLGPVIADLNCKDSVLTTSGEQKSKQVSAAFSAELMPNQRYSAKAWFKPEAEFPANMRDQLNWLGNPNVKGQYEFDYKGRF</sequence>
<gene>
    <name evidence="11" type="ORF">SU60_15240</name>
</gene>
<reference evidence="11 12" key="1">
    <citation type="submission" date="2015-01" db="EMBL/GenBank/DDBJ databases">
        <title>Draft genome of Vibrio mytili type strain CAIM 528.</title>
        <authorList>
            <person name="Gonzalez-Castillo A."/>
            <person name="Gomez-Gil B."/>
            <person name="Enciso-Ibarra J."/>
        </authorList>
    </citation>
    <scope>NUCLEOTIDE SEQUENCE [LARGE SCALE GENOMIC DNA]</scope>
    <source>
        <strain evidence="11 12">CAIM 528</strain>
    </source>
</reference>
<keyword evidence="8" id="KW-0653">Protein transport</keyword>
<evidence type="ECO:0000256" key="5">
    <source>
        <dbReference type="ARBA" id="ARBA00022475"/>
    </source>
</evidence>
<dbReference type="Proteomes" id="UP000031977">
    <property type="component" value="Unassembled WGS sequence"/>
</dbReference>
<dbReference type="InterPro" id="IPR022792">
    <property type="entry name" value="T2SS_protein-GspN"/>
</dbReference>
<comment type="subcellular location">
    <subcellularLocation>
        <location evidence="1">Cell inner membrane</location>
    </subcellularLocation>
</comment>
<evidence type="ECO:0000256" key="3">
    <source>
        <dbReference type="ARBA" id="ARBA00021563"/>
    </source>
</evidence>
<dbReference type="RefSeq" id="WP_041156282.1">
    <property type="nucleotide sequence ID" value="NZ_CBCRVP010000020.1"/>
</dbReference>